<dbReference type="EC" id="2.1.3.1" evidence="3"/>
<keyword evidence="3" id="KW-0808">Transferase</keyword>
<dbReference type="PROSITE" id="PS50980">
    <property type="entry name" value="COA_CT_NTER"/>
    <property type="match status" value="1"/>
</dbReference>
<dbReference type="InterPro" id="IPR029045">
    <property type="entry name" value="ClpP/crotonase-like_dom_sf"/>
</dbReference>
<dbReference type="InterPro" id="IPR034733">
    <property type="entry name" value="AcCoA_carboxyl_beta"/>
</dbReference>
<dbReference type="GO" id="GO:0047154">
    <property type="term" value="F:methylmalonyl-CoA carboxytransferase activity"/>
    <property type="evidence" value="ECO:0007669"/>
    <property type="project" value="UniProtKB-EC"/>
</dbReference>
<dbReference type="FunFam" id="3.90.226.10:FF:000017">
    <property type="entry name" value="Propionyl-CoA carboxylase subunit beta 5"/>
    <property type="match status" value="1"/>
</dbReference>
<dbReference type="GO" id="GO:0004658">
    <property type="term" value="F:propionyl-CoA carboxylase activity"/>
    <property type="evidence" value="ECO:0007669"/>
    <property type="project" value="TreeGrafter"/>
</dbReference>
<gene>
    <name evidence="3" type="ORF">SDC9_71990</name>
</gene>
<organism evidence="3">
    <name type="scientific">bioreactor metagenome</name>
    <dbReference type="NCBI Taxonomy" id="1076179"/>
    <lineage>
        <taxon>unclassified sequences</taxon>
        <taxon>metagenomes</taxon>
        <taxon>ecological metagenomes</taxon>
    </lineage>
</organism>
<evidence type="ECO:0000259" key="2">
    <source>
        <dbReference type="PROSITE" id="PS50989"/>
    </source>
</evidence>
<dbReference type="PROSITE" id="PS50989">
    <property type="entry name" value="COA_CT_CTER"/>
    <property type="match status" value="1"/>
</dbReference>
<dbReference type="InterPro" id="IPR011762">
    <property type="entry name" value="COA_CT_N"/>
</dbReference>
<protein>
    <submittedName>
        <fullName evidence="3">Methylmalonyl-CoA carboxyltransferase 12S subunit</fullName>
        <ecNumber evidence="3">2.1.3.1</ecNumber>
    </submittedName>
</protein>
<sequence>MTHNSVSGVAHFVADDDEECLAQIRRLLSFIPSNNLETAPVINSSDDPERIADELNTIIPDNSNQSYDMKQIIAKIVDNEDFYEVQPYYAENIITAFARMDGRTVGIIANQPKAMAGCLDINASDKASRFIRFCDAFNIPLLNVVDVPGFLPGTGQEYGGIIRHGAKMLYAYSEATVPKVTLVVRKAYGGSYLAMCSRDLGSDQVIAWPTAEIAVMGPAGAANIIFKKETDIAAKTEEYINNFATPYQAARRGFVDMVIEPQYTRPVLINAFNMLDSKREARPAKRHGNMPL</sequence>
<name>A0A644YAC4_9ZZZZ</name>
<accession>A0A644YAC4</accession>
<comment type="caution">
    <text evidence="3">The sequence shown here is derived from an EMBL/GenBank/DDBJ whole genome shotgun (WGS) entry which is preliminary data.</text>
</comment>
<proteinExistence type="predicted"/>
<dbReference type="PANTHER" id="PTHR43842">
    <property type="entry name" value="PROPIONYL-COA CARBOXYLASE BETA CHAIN"/>
    <property type="match status" value="1"/>
</dbReference>
<feature type="domain" description="CoA carboxyltransferase N-terminal" evidence="1">
    <location>
        <begin position="1"/>
        <end position="43"/>
    </location>
</feature>
<dbReference type="PANTHER" id="PTHR43842:SF2">
    <property type="entry name" value="PROPIONYL-COA CARBOXYLASE BETA CHAIN, MITOCHONDRIAL"/>
    <property type="match status" value="1"/>
</dbReference>
<dbReference type="Gene3D" id="3.90.226.10">
    <property type="entry name" value="2-enoyl-CoA Hydratase, Chain A, domain 1"/>
    <property type="match status" value="2"/>
</dbReference>
<dbReference type="Pfam" id="PF01039">
    <property type="entry name" value="Carboxyl_trans"/>
    <property type="match status" value="1"/>
</dbReference>
<dbReference type="EMBL" id="VSSQ01004511">
    <property type="protein sequence ID" value="MPM25495.1"/>
    <property type="molecule type" value="Genomic_DNA"/>
</dbReference>
<dbReference type="InterPro" id="IPR051047">
    <property type="entry name" value="AccD/PCCB"/>
</dbReference>
<dbReference type="InterPro" id="IPR011763">
    <property type="entry name" value="COA_CT_C"/>
</dbReference>
<dbReference type="AlphaFoldDB" id="A0A644YAC4"/>
<reference evidence="3" key="1">
    <citation type="submission" date="2019-08" db="EMBL/GenBank/DDBJ databases">
        <authorList>
            <person name="Kucharzyk K."/>
            <person name="Murdoch R.W."/>
            <person name="Higgins S."/>
            <person name="Loffler F."/>
        </authorList>
    </citation>
    <scope>NUCLEOTIDE SEQUENCE</scope>
</reference>
<evidence type="ECO:0000259" key="1">
    <source>
        <dbReference type="PROSITE" id="PS50980"/>
    </source>
</evidence>
<dbReference type="SUPFAM" id="SSF52096">
    <property type="entry name" value="ClpP/crotonase"/>
    <property type="match status" value="1"/>
</dbReference>
<evidence type="ECO:0000313" key="3">
    <source>
        <dbReference type="EMBL" id="MPM25495.1"/>
    </source>
</evidence>
<feature type="domain" description="CoA carboxyltransferase C-terminal" evidence="2">
    <location>
        <begin position="47"/>
        <end position="292"/>
    </location>
</feature>